<reference evidence="2 3" key="1">
    <citation type="journal article" date="2019" name="Sci. Rep.">
        <title>Orb-weaving spider Araneus ventricosus genome elucidates the spidroin gene catalogue.</title>
        <authorList>
            <person name="Kono N."/>
            <person name="Nakamura H."/>
            <person name="Ohtoshi R."/>
            <person name="Moran D.A.P."/>
            <person name="Shinohara A."/>
            <person name="Yoshida Y."/>
            <person name="Fujiwara M."/>
            <person name="Mori M."/>
            <person name="Tomita M."/>
            <person name="Arakawa K."/>
        </authorList>
    </citation>
    <scope>NUCLEOTIDE SEQUENCE [LARGE SCALE GENOMIC DNA]</scope>
</reference>
<sequence>MSDSIDLIAKLLKCSCSNVHFKAKWHEFLNGLIIDVKVAGGGMPFYAMSGNPLVHPIFTLGALRAPSIMQAAAPPLGRRRKHFGRPPSSLMGRPSHEFF</sequence>
<accession>A0A4Y2ANE5</accession>
<name>A0A4Y2ANE5_ARAVE</name>
<dbReference type="Proteomes" id="UP000499080">
    <property type="component" value="Unassembled WGS sequence"/>
</dbReference>
<gene>
    <name evidence="2" type="ORF">AVEN_143578_1</name>
</gene>
<protein>
    <submittedName>
        <fullName evidence="2">Uncharacterized protein</fullName>
    </submittedName>
</protein>
<evidence type="ECO:0000313" key="2">
    <source>
        <dbReference type="EMBL" id="GBL81250.1"/>
    </source>
</evidence>
<evidence type="ECO:0000313" key="3">
    <source>
        <dbReference type="Proteomes" id="UP000499080"/>
    </source>
</evidence>
<keyword evidence="3" id="KW-1185">Reference proteome</keyword>
<dbReference type="EMBL" id="BGPR01000025">
    <property type="protein sequence ID" value="GBL81250.1"/>
    <property type="molecule type" value="Genomic_DNA"/>
</dbReference>
<feature type="region of interest" description="Disordered" evidence="1">
    <location>
        <begin position="76"/>
        <end position="99"/>
    </location>
</feature>
<evidence type="ECO:0000256" key="1">
    <source>
        <dbReference type="SAM" id="MobiDB-lite"/>
    </source>
</evidence>
<dbReference type="AlphaFoldDB" id="A0A4Y2ANE5"/>
<proteinExistence type="predicted"/>
<organism evidence="2 3">
    <name type="scientific">Araneus ventricosus</name>
    <name type="common">Orbweaver spider</name>
    <name type="synonym">Epeira ventricosa</name>
    <dbReference type="NCBI Taxonomy" id="182803"/>
    <lineage>
        <taxon>Eukaryota</taxon>
        <taxon>Metazoa</taxon>
        <taxon>Ecdysozoa</taxon>
        <taxon>Arthropoda</taxon>
        <taxon>Chelicerata</taxon>
        <taxon>Arachnida</taxon>
        <taxon>Araneae</taxon>
        <taxon>Araneomorphae</taxon>
        <taxon>Entelegynae</taxon>
        <taxon>Araneoidea</taxon>
        <taxon>Araneidae</taxon>
        <taxon>Araneus</taxon>
    </lineage>
</organism>
<comment type="caution">
    <text evidence="2">The sequence shown here is derived from an EMBL/GenBank/DDBJ whole genome shotgun (WGS) entry which is preliminary data.</text>
</comment>